<reference evidence="3" key="1">
    <citation type="journal article" date="2013" name="Nat. Genet.">
        <title>The duck genome and transcriptome provide insight into an avian influenza virus reservoir species.</title>
        <authorList>
            <person name="Huang Y."/>
            <person name="Li Y."/>
            <person name="Burt D.W."/>
            <person name="Chen H."/>
            <person name="Zhang Y."/>
            <person name="Qian W."/>
            <person name="Kim H."/>
            <person name="Gan S."/>
            <person name="Zhao Y."/>
            <person name="Li J."/>
            <person name="Yi K."/>
            <person name="Feng H."/>
            <person name="Zhu P."/>
            <person name="Li B."/>
            <person name="Liu Q."/>
            <person name="Fairley S."/>
            <person name="Magor K.E."/>
            <person name="Du Z."/>
            <person name="Hu X."/>
            <person name="Goodman L."/>
            <person name="Tafer H."/>
            <person name="Vignal A."/>
            <person name="Lee T."/>
            <person name="Kim K.W."/>
            <person name="Sheng Z."/>
            <person name="An Y."/>
            <person name="Searle S."/>
            <person name="Herrero J."/>
            <person name="Groenen M.A."/>
            <person name="Crooijmans R.P."/>
            <person name="Faraut T."/>
            <person name="Cai Q."/>
            <person name="Webster R.G."/>
            <person name="Aldridge J.R."/>
            <person name="Warren W.C."/>
            <person name="Bartschat S."/>
            <person name="Kehr S."/>
            <person name="Marz M."/>
            <person name="Stadler P.F."/>
            <person name="Smith J."/>
            <person name="Kraus R.H."/>
            <person name="Zhao Y."/>
            <person name="Ren L."/>
            <person name="Fei J."/>
            <person name="Morisson M."/>
            <person name="Kaiser P."/>
            <person name="Griffin D.K."/>
            <person name="Rao M."/>
            <person name="Pitel F."/>
            <person name="Wang J."/>
            <person name="Li N."/>
        </authorList>
    </citation>
    <scope>NUCLEOTIDE SEQUENCE [LARGE SCALE GENOMIC DNA]</scope>
</reference>
<keyword evidence="3" id="KW-1185">Reference proteome</keyword>
<gene>
    <name evidence="2" type="ORF">Anapl_09628</name>
</gene>
<dbReference type="EMBL" id="KB743685">
    <property type="protein sequence ID" value="EOA97460.1"/>
    <property type="molecule type" value="Genomic_DNA"/>
</dbReference>
<name>R0JJN2_ANAPL</name>
<organism evidence="2 3">
    <name type="scientific">Anas platyrhynchos</name>
    <name type="common">Mallard</name>
    <name type="synonym">Anas boschas</name>
    <dbReference type="NCBI Taxonomy" id="8839"/>
    <lineage>
        <taxon>Eukaryota</taxon>
        <taxon>Metazoa</taxon>
        <taxon>Chordata</taxon>
        <taxon>Craniata</taxon>
        <taxon>Vertebrata</taxon>
        <taxon>Euteleostomi</taxon>
        <taxon>Archelosauria</taxon>
        <taxon>Archosauria</taxon>
        <taxon>Dinosauria</taxon>
        <taxon>Saurischia</taxon>
        <taxon>Theropoda</taxon>
        <taxon>Coelurosauria</taxon>
        <taxon>Aves</taxon>
        <taxon>Neognathae</taxon>
        <taxon>Galloanserae</taxon>
        <taxon>Anseriformes</taxon>
        <taxon>Anatidae</taxon>
        <taxon>Anatinae</taxon>
        <taxon>Anas</taxon>
    </lineage>
</organism>
<feature type="region of interest" description="Disordered" evidence="1">
    <location>
        <begin position="170"/>
        <end position="194"/>
    </location>
</feature>
<dbReference type="AlphaFoldDB" id="R0JJN2"/>
<evidence type="ECO:0000313" key="2">
    <source>
        <dbReference type="EMBL" id="EOA97460.1"/>
    </source>
</evidence>
<accession>R0JJN2</accession>
<protein>
    <submittedName>
        <fullName evidence="2">Uncharacterized protein</fullName>
    </submittedName>
</protein>
<sequence>MRQCAGAVQKAADWLGKRGVSKRLCSSFQAVRVCCQHNPPRFRTEDHFTFLTTQFPLIITTLVWYFHKGLNALVIKEPPSNLSARTRRPMVMISVYYPAALNLAHRRDEHSQLPGQWSARTKPASSGLPSITQLINHTLNELVATPLPSRWMSPPGWRYVSFRIAANSEKSSGQLERQEGEHAKARGASSTAPALRETESRVICDIYDTVQSSKIDSGMDLAHDINDCSMLLISPAGNINFWTNEKADGFHVMLYTEQIKFLMVAGKVLNP</sequence>
<evidence type="ECO:0000256" key="1">
    <source>
        <dbReference type="SAM" id="MobiDB-lite"/>
    </source>
</evidence>
<dbReference type="Proteomes" id="UP000296049">
    <property type="component" value="Unassembled WGS sequence"/>
</dbReference>
<proteinExistence type="predicted"/>
<evidence type="ECO:0000313" key="3">
    <source>
        <dbReference type="Proteomes" id="UP000296049"/>
    </source>
</evidence>